<gene>
    <name evidence="1" type="ORF">FA95DRAFT_643349</name>
</gene>
<dbReference type="EMBL" id="MU275863">
    <property type="protein sequence ID" value="KAI0050306.1"/>
    <property type="molecule type" value="Genomic_DNA"/>
</dbReference>
<protein>
    <submittedName>
        <fullName evidence="1">Glycosyltransferase family 2 protein</fullName>
    </submittedName>
</protein>
<comment type="caution">
    <text evidence="1">The sequence shown here is derived from an EMBL/GenBank/DDBJ whole genome shotgun (WGS) entry which is preliminary data.</text>
</comment>
<sequence length="1012" mass="112514">MSHSKGKLIVVTGGNGFIGSHVAAKLHESGHLVRVVDIAPQSAFNTPICSEQILGDLTDPTVCNRAVRGAHTVLHFAAAMGGMGTIHAANDFVIYEENHKMSLNLLHACLSAGVKKFFYASSACVYPECLQSDSTADVSLRESDAWAQPPPQPQGLYGLEKIASELLIHQFRDVIDVRIARFHNVYGPRGAWMNGREKVPAALIRKAIAAQLLGSPSPTMEIWGDGTQRRSFLYIDDCVDAILKIIVSENTEALNVGSDTPVTVSELARLALGAAGTDPSKVNFQYDDSRPVGVASRNSNNEAVGRVLNWRPRTALADGIHMTAEWIRTEMTHTLDAQEESQRTEFLRSLLSSRMVDLTADCQTTFAILLPITSRGTDNPETCLTLLGKFAHSLERTTYRDTHALGGTRYHVKIYLAIDEDDEFLRASGPGGNRAEEILRTNGFLDVVSAYYSFPKGHVCRLWAASAQAAWKDRCDYFVLMGDDVEILDEGWMRDAVAVFSEMAQTENVCKGFGCVAFTDLTFPGMPTFPIIHRTHLDIFGGEVIPEIFINQDGDPFLYQLYRRWNCSRMFPSRLRNTFGGSTSARYDKQHAQEWTFDTLDKASATVQAWLVSVSPLAQRKLTLDVIVPCYRVDMQYLEPILQLAPSPTATTMFIIIVDNPNAPALGDLLHRYSHRPDVRIRVNARNLGASASRNRGLTESAAEWAIFLDDDVRPAPDLLACAEDAIRARPLAAGFVGTTLFPQAESVFTTAVHLAGVTYFWDISTKIPDDVPWGVTANLVARRNVRDNVCFDLQFPKTGGGEDIDFCRQKRARSLENGGEGFGAAPLAVVTHPWWNGGRRSYHRFYMWSKGDGSLVKMYPDLVYRDAAPNSAELALANFIMLFAGMIVFLLMAKTWILLCSVRMAVAIFIANISHDMYRHLWRDTARTLAINSTVRGLRWAAAVVESALIRMFSEWGRVVGLLQRGEWRLLGHRFDWFAGRVGSGPMDEERMNSKQRLMLVVVVFSIMLYF</sequence>
<organism evidence="1 2">
    <name type="scientific">Auriscalpium vulgare</name>
    <dbReference type="NCBI Taxonomy" id="40419"/>
    <lineage>
        <taxon>Eukaryota</taxon>
        <taxon>Fungi</taxon>
        <taxon>Dikarya</taxon>
        <taxon>Basidiomycota</taxon>
        <taxon>Agaricomycotina</taxon>
        <taxon>Agaricomycetes</taxon>
        <taxon>Russulales</taxon>
        <taxon>Auriscalpiaceae</taxon>
        <taxon>Auriscalpium</taxon>
    </lineage>
</organism>
<reference evidence="1" key="1">
    <citation type="submission" date="2021-02" db="EMBL/GenBank/DDBJ databases">
        <authorList>
            <consortium name="DOE Joint Genome Institute"/>
            <person name="Ahrendt S."/>
            <person name="Looney B.P."/>
            <person name="Miyauchi S."/>
            <person name="Morin E."/>
            <person name="Drula E."/>
            <person name="Courty P.E."/>
            <person name="Chicoki N."/>
            <person name="Fauchery L."/>
            <person name="Kohler A."/>
            <person name="Kuo A."/>
            <person name="Labutti K."/>
            <person name="Pangilinan J."/>
            <person name="Lipzen A."/>
            <person name="Riley R."/>
            <person name="Andreopoulos W."/>
            <person name="He G."/>
            <person name="Johnson J."/>
            <person name="Barry K.W."/>
            <person name="Grigoriev I.V."/>
            <person name="Nagy L."/>
            <person name="Hibbett D."/>
            <person name="Henrissat B."/>
            <person name="Matheny P.B."/>
            <person name="Labbe J."/>
            <person name="Martin F."/>
        </authorList>
    </citation>
    <scope>NUCLEOTIDE SEQUENCE</scope>
    <source>
        <strain evidence="1">FP105234-sp</strain>
    </source>
</reference>
<dbReference type="Proteomes" id="UP000814033">
    <property type="component" value="Unassembled WGS sequence"/>
</dbReference>
<evidence type="ECO:0000313" key="2">
    <source>
        <dbReference type="Proteomes" id="UP000814033"/>
    </source>
</evidence>
<accession>A0ACB8S1Q1</accession>
<proteinExistence type="predicted"/>
<name>A0ACB8S1Q1_9AGAM</name>
<evidence type="ECO:0000313" key="1">
    <source>
        <dbReference type="EMBL" id="KAI0050306.1"/>
    </source>
</evidence>
<reference evidence="1" key="2">
    <citation type="journal article" date="2022" name="New Phytol.">
        <title>Evolutionary transition to the ectomycorrhizal habit in the genomes of a hyperdiverse lineage of mushroom-forming fungi.</title>
        <authorList>
            <person name="Looney B."/>
            <person name="Miyauchi S."/>
            <person name="Morin E."/>
            <person name="Drula E."/>
            <person name="Courty P.E."/>
            <person name="Kohler A."/>
            <person name="Kuo A."/>
            <person name="LaButti K."/>
            <person name="Pangilinan J."/>
            <person name="Lipzen A."/>
            <person name="Riley R."/>
            <person name="Andreopoulos W."/>
            <person name="He G."/>
            <person name="Johnson J."/>
            <person name="Nolan M."/>
            <person name="Tritt A."/>
            <person name="Barry K.W."/>
            <person name="Grigoriev I.V."/>
            <person name="Nagy L.G."/>
            <person name="Hibbett D."/>
            <person name="Henrissat B."/>
            <person name="Matheny P.B."/>
            <person name="Labbe J."/>
            <person name="Martin F.M."/>
        </authorList>
    </citation>
    <scope>NUCLEOTIDE SEQUENCE</scope>
    <source>
        <strain evidence="1">FP105234-sp</strain>
    </source>
</reference>
<keyword evidence="2" id="KW-1185">Reference proteome</keyword>